<evidence type="ECO:0000259" key="13">
    <source>
        <dbReference type="SMART" id="SM01420"/>
    </source>
</evidence>
<proteinExistence type="predicted"/>
<keyword evidence="3 12" id="KW-0812">Transmembrane</keyword>
<accession>A0ABD3VFX9</accession>
<organism evidence="14 15">
    <name type="scientific">Sinanodonta woodiana</name>
    <name type="common">Chinese pond mussel</name>
    <name type="synonym">Anodonta woodiana</name>
    <dbReference type="NCBI Taxonomy" id="1069815"/>
    <lineage>
        <taxon>Eukaryota</taxon>
        <taxon>Metazoa</taxon>
        <taxon>Spiralia</taxon>
        <taxon>Lophotrochozoa</taxon>
        <taxon>Mollusca</taxon>
        <taxon>Bivalvia</taxon>
        <taxon>Autobranchia</taxon>
        <taxon>Heteroconchia</taxon>
        <taxon>Palaeoheterodonta</taxon>
        <taxon>Unionida</taxon>
        <taxon>Unionoidea</taxon>
        <taxon>Unionidae</taxon>
        <taxon>Unioninae</taxon>
        <taxon>Sinanodonta</taxon>
    </lineage>
</organism>
<feature type="repeat" description="ANK" evidence="10">
    <location>
        <begin position="61"/>
        <end position="84"/>
    </location>
</feature>
<keyword evidence="8 12" id="KW-0472">Membrane</keyword>
<evidence type="ECO:0000256" key="7">
    <source>
        <dbReference type="ARBA" id="ARBA00023065"/>
    </source>
</evidence>
<evidence type="ECO:0000256" key="3">
    <source>
        <dbReference type="ARBA" id="ARBA00022692"/>
    </source>
</evidence>
<evidence type="ECO:0000256" key="4">
    <source>
        <dbReference type="ARBA" id="ARBA00022737"/>
    </source>
</evidence>
<evidence type="ECO:0000313" key="14">
    <source>
        <dbReference type="EMBL" id="KAL3860494.1"/>
    </source>
</evidence>
<dbReference type="PRINTS" id="PR01097">
    <property type="entry name" value="TRNSRECEPTRP"/>
</dbReference>
<feature type="transmembrane region" description="Helical" evidence="12">
    <location>
        <begin position="578"/>
        <end position="600"/>
    </location>
</feature>
<feature type="transmembrane region" description="Helical" evidence="12">
    <location>
        <begin position="467"/>
        <end position="486"/>
    </location>
</feature>
<dbReference type="PROSITE" id="PS50088">
    <property type="entry name" value="ANK_REPEAT"/>
    <property type="match status" value="1"/>
</dbReference>
<dbReference type="PROSITE" id="PS50297">
    <property type="entry name" value="ANK_REP_REGION"/>
    <property type="match status" value="1"/>
</dbReference>
<feature type="transmembrane region" description="Helical" evidence="12">
    <location>
        <begin position="366"/>
        <end position="386"/>
    </location>
</feature>
<feature type="region of interest" description="Disordered" evidence="11">
    <location>
        <begin position="897"/>
        <end position="920"/>
    </location>
</feature>
<dbReference type="GO" id="GO:0016020">
    <property type="term" value="C:membrane"/>
    <property type="evidence" value="ECO:0007669"/>
    <property type="project" value="UniProtKB-SubCell"/>
</dbReference>
<evidence type="ECO:0000256" key="9">
    <source>
        <dbReference type="ARBA" id="ARBA00023303"/>
    </source>
</evidence>
<dbReference type="GO" id="GO:0034220">
    <property type="term" value="P:monoatomic ion transmembrane transport"/>
    <property type="evidence" value="ECO:0007669"/>
    <property type="project" value="UniProtKB-KW"/>
</dbReference>
<dbReference type="NCBIfam" id="TIGR00870">
    <property type="entry name" value="trp"/>
    <property type="match status" value="1"/>
</dbReference>
<dbReference type="InterPro" id="IPR013555">
    <property type="entry name" value="TRP_dom"/>
</dbReference>
<name>A0ABD3VFX9_SINWO</name>
<keyword evidence="2" id="KW-0813">Transport</keyword>
<feature type="transmembrane region" description="Helical" evidence="12">
    <location>
        <begin position="427"/>
        <end position="447"/>
    </location>
</feature>
<reference evidence="14 15" key="1">
    <citation type="submission" date="2024-11" db="EMBL/GenBank/DDBJ databases">
        <title>Chromosome-level genome assembly of the freshwater bivalve Anodonta woodiana.</title>
        <authorList>
            <person name="Chen X."/>
        </authorList>
    </citation>
    <scope>NUCLEOTIDE SEQUENCE [LARGE SCALE GENOMIC DNA]</scope>
    <source>
        <strain evidence="14">MN2024</strain>
        <tissue evidence="14">Gills</tissue>
    </source>
</reference>
<evidence type="ECO:0000256" key="2">
    <source>
        <dbReference type="ARBA" id="ARBA00022448"/>
    </source>
</evidence>
<dbReference type="Gene3D" id="1.25.40.20">
    <property type="entry name" value="Ankyrin repeat-containing domain"/>
    <property type="match status" value="1"/>
</dbReference>
<comment type="caution">
    <text evidence="14">The sequence shown here is derived from an EMBL/GenBank/DDBJ whole genome shotgun (WGS) entry which is preliminary data.</text>
</comment>
<dbReference type="EMBL" id="JBJQND010000012">
    <property type="protein sequence ID" value="KAL3860494.1"/>
    <property type="molecule type" value="Genomic_DNA"/>
</dbReference>
<dbReference type="SMART" id="SM01420">
    <property type="entry name" value="TRP_2"/>
    <property type="match status" value="1"/>
</dbReference>
<evidence type="ECO:0000256" key="11">
    <source>
        <dbReference type="SAM" id="MobiDB-lite"/>
    </source>
</evidence>
<evidence type="ECO:0000256" key="1">
    <source>
        <dbReference type="ARBA" id="ARBA00004141"/>
    </source>
</evidence>
<evidence type="ECO:0000313" key="15">
    <source>
        <dbReference type="Proteomes" id="UP001634394"/>
    </source>
</evidence>
<dbReference type="SMART" id="SM00248">
    <property type="entry name" value="ANK"/>
    <property type="match status" value="3"/>
</dbReference>
<feature type="domain" description="Transient receptor ion channel" evidence="13">
    <location>
        <begin position="178"/>
        <end position="240"/>
    </location>
</feature>
<dbReference type="AlphaFoldDB" id="A0ABD3VFX9"/>
<keyword evidence="5 12" id="KW-1133">Transmembrane helix</keyword>
<feature type="transmembrane region" description="Helical" evidence="12">
    <location>
        <begin position="326"/>
        <end position="350"/>
    </location>
</feature>
<dbReference type="InterPro" id="IPR002153">
    <property type="entry name" value="TRPC_channel"/>
</dbReference>
<dbReference type="Pfam" id="PF00520">
    <property type="entry name" value="Ion_trans"/>
    <property type="match status" value="1"/>
</dbReference>
<sequence length="920" mass="107093">MPKGKKTSPWLSFPKEDSGSHKTLSPLQERFIFAAEQGNIPTVQTILEENPLFNVDFYDILGRTPLRLAIENDHLEVVELLIERHTVDKIHEALLLAISSDHEQIALCILRHRRYCDIRKESKRFGKTDYFFTRASEDSQFSSEITPLILASERNQVQIVQLLLLQGEVIVKPHHYYCGCQECSNKLEFDQLRLSKSRLDSYRGLASPIYISLSSTDPILTAFDLAQELLEVSKVEKYFKSEYLSLVNQLREYVVKLLDMVRGQDELKVIIDKANRDSKNETYERLARLKLAIRYNEKKFVVHPSCQQYLLRVWFGHLRKLERSNLLTKSLTVLAVLILYPFMCVIYLFAPKSKVGRFLSVPCIKFIGHTLSFFSFLTIIFASSILEMASSNINVSELDPIGTHYRNFQLNSSHLRFQFPSDFKLRAFELQPINILLTLWILGMLWLEVKQLYSEGIYEYFNTLFNYLDLTVLTLYITSFAVRYVGYLKARQSLTYFNTWSNWEFLMNESEDAEEKFYWLIADRFYWEQLDPHNVAEGLFAIGNVISFTRLFHLFAANELLGPLQISLARMTADITKFIVVFFVVLVAFMVGLHNLYWYYPLEERGPTTFLPNNATTEAEKNFGIWVVSFRTVFWSLFGRGEYNVVELGIFNNDFTETVGYLIYGVYNIVTVIVLLNMLIAMMTRSFELIQEEADTEWKFARSKLCMEYIKEGSTLPIPFNIIPTPKTICKLLKRICLMFKIHRQDSHTPKIIDRTKDMETYSFNPVTQGGSSSQNESRGNSNLKMLQRNGSEYVPDTFQTAPFNRNHSDTYPSMYVEALTYESVIKRIVRRYIFDLQREDDRNDDVDTIKQDLTSFRYEILNCLSQRTNNEKDDKATANDGAPDGHINVMFEGESENPLKKHPELTRTQNEQWVASEHL</sequence>
<dbReference type="InterPro" id="IPR036770">
    <property type="entry name" value="Ankyrin_rpt-contain_sf"/>
</dbReference>
<keyword evidence="4" id="KW-0677">Repeat</keyword>
<dbReference type="PANTHER" id="PTHR10117:SF54">
    <property type="entry name" value="TRANSIENT RECEPTOR POTENTIAL-GAMMA PROTEIN"/>
    <property type="match status" value="1"/>
</dbReference>
<keyword evidence="9" id="KW-0407">Ion channel</keyword>
<dbReference type="Pfam" id="PF12796">
    <property type="entry name" value="Ank_2"/>
    <property type="match status" value="1"/>
</dbReference>
<dbReference type="PANTHER" id="PTHR10117">
    <property type="entry name" value="TRANSIENT RECEPTOR POTENTIAL CHANNEL"/>
    <property type="match status" value="1"/>
</dbReference>
<feature type="region of interest" description="Disordered" evidence="11">
    <location>
        <begin position="1"/>
        <end position="22"/>
    </location>
</feature>
<keyword evidence="15" id="KW-1185">Reference proteome</keyword>
<comment type="subcellular location">
    <subcellularLocation>
        <location evidence="1">Membrane</location>
        <topology evidence="1">Multi-pass membrane protein</topology>
    </subcellularLocation>
</comment>
<dbReference type="Pfam" id="PF08344">
    <property type="entry name" value="TRP_2"/>
    <property type="match status" value="1"/>
</dbReference>
<dbReference type="InterPro" id="IPR005821">
    <property type="entry name" value="Ion_trans_dom"/>
</dbReference>
<gene>
    <name evidence="14" type="ORF">ACJMK2_010616</name>
</gene>
<evidence type="ECO:0000256" key="5">
    <source>
        <dbReference type="ARBA" id="ARBA00022989"/>
    </source>
</evidence>
<dbReference type="Gene3D" id="1.10.287.70">
    <property type="match status" value="1"/>
</dbReference>
<evidence type="ECO:0000256" key="12">
    <source>
        <dbReference type="SAM" id="Phobius"/>
    </source>
</evidence>
<dbReference type="InterPro" id="IPR002110">
    <property type="entry name" value="Ankyrin_rpt"/>
</dbReference>
<evidence type="ECO:0000256" key="6">
    <source>
        <dbReference type="ARBA" id="ARBA00023043"/>
    </source>
</evidence>
<keyword evidence="6 10" id="KW-0040">ANK repeat</keyword>
<protein>
    <recommendedName>
        <fullName evidence="13">Transient receptor ion channel domain-containing protein</fullName>
    </recommendedName>
</protein>
<keyword evidence="7" id="KW-0406">Ion transport</keyword>
<dbReference type="SUPFAM" id="SSF48403">
    <property type="entry name" value="Ankyrin repeat"/>
    <property type="match status" value="1"/>
</dbReference>
<dbReference type="Proteomes" id="UP001634394">
    <property type="component" value="Unassembled WGS sequence"/>
</dbReference>
<evidence type="ECO:0000256" key="10">
    <source>
        <dbReference type="PROSITE-ProRule" id="PRU00023"/>
    </source>
</evidence>
<feature type="transmembrane region" description="Helical" evidence="12">
    <location>
        <begin position="661"/>
        <end position="680"/>
    </location>
</feature>
<evidence type="ECO:0000256" key="8">
    <source>
        <dbReference type="ARBA" id="ARBA00023136"/>
    </source>
</evidence>